<dbReference type="Proteomes" id="UP001597510">
    <property type="component" value="Unassembled WGS sequence"/>
</dbReference>
<keyword evidence="1" id="KW-0472">Membrane</keyword>
<accession>A0ABW5JDW5</accession>
<sequence>MIDEILTRYDKIYPISIDLPGAGFGAMLLITMNQLRFSERNNFYPVVAFDAACQNAFFDKNYGNNMWYQYFEPVMPLSSEKLQSSEIKDTEKLFKQTSQAAIDVSETDPDSIYPYPFGKWRFEQMKDLDGWYALQRQKGRETIARYIKPKAAITTQVNAFYDKNLKGSFVLGVHIRGTDLHYAPPVSPAEYFEPIGEYLVKHPDLKILLATDQKQYIEIFKQKFGNKVYFTNSFRSDNEIAPFNRTELSPFQKGEDVLLDILLLAKSDFLIKGASNVGEMAMYFNNNLQCLDLAYKKTKAYGQRYDKRWDNMTNLPAWKLVSKKGLKEIAQDAFLQNKPQEFMYELRKLTKRVRVGLGRVKNLFK</sequence>
<keyword evidence="1" id="KW-1133">Transmembrane helix</keyword>
<evidence type="ECO:0000313" key="2">
    <source>
        <dbReference type="EMBL" id="MFD2523293.1"/>
    </source>
</evidence>
<protein>
    <recommendedName>
        <fullName evidence="4">Alpha-1,2-fucosyltransferase</fullName>
    </recommendedName>
</protein>
<dbReference type="EMBL" id="JBHULC010000032">
    <property type="protein sequence ID" value="MFD2523293.1"/>
    <property type="molecule type" value="Genomic_DNA"/>
</dbReference>
<evidence type="ECO:0008006" key="4">
    <source>
        <dbReference type="Google" id="ProtNLM"/>
    </source>
</evidence>
<organism evidence="2 3">
    <name type="scientific">Emticicia soli</name>
    <dbReference type="NCBI Taxonomy" id="2027878"/>
    <lineage>
        <taxon>Bacteria</taxon>
        <taxon>Pseudomonadati</taxon>
        <taxon>Bacteroidota</taxon>
        <taxon>Cytophagia</taxon>
        <taxon>Cytophagales</taxon>
        <taxon>Leadbetterellaceae</taxon>
        <taxon>Emticicia</taxon>
    </lineage>
</organism>
<reference evidence="3" key="1">
    <citation type="journal article" date="2019" name="Int. J. Syst. Evol. Microbiol.">
        <title>The Global Catalogue of Microorganisms (GCM) 10K type strain sequencing project: providing services to taxonomists for standard genome sequencing and annotation.</title>
        <authorList>
            <consortium name="The Broad Institute Genomics Platform"/>
            <consortium name="The Broad Institute Genome Sequencing Center for Infectious Disease"/>
            <person name="Wu L."/>
            <person name="Ma J."/>
        </authorList>
    </citation>
    <scope>NUCLEOTIDE SEQUENCE [LARGE SCALE GENOMIC DNA]</scope>
    <source>
        <strain evidence="3">KCTC 52344</strain>
    </source>
</reference>
<evidence type="ECO:0000313" key="3">
    <source>
        <dbReference type="Proteomes" id="UP001597510"/>
    </source>
</evidence>
<proteinExistence type="predicted"/>
<dbReference type="RefSeq" id="WP_340240770.1">
    <property type="nucleotide sequence ID" value="NZ_JBBEWC010000025.1"/>
</dbReference>
<name>A0ABW5JDW5_9BACT</name>
<keyword evidence="1" id="KW-0812">Transmembrane</keyword>
<comment type="caution">
    <text evidence="2">The sequence shown here is derived from an EMBL/GenBank/DDBJ whole genome shotgun (WGS) entry which is preliminary data.</text>
</comment>
<gene>
    <name evidence="2" type="ORF">ACFSR2_20515</name>
</gene>
<dbReference type="Gene3D" id="3.40.50.11350">
    <property type="match status" value="1"/>
</dbReference>
<feature type="transmembrane region" description="Helical" evidence="1">
    <location>
        <begin position="12"/>
        <end position="30"/>
    </location>
</feature>
<keyword evidence="3" id="KW-1185">Reference proteome</keyword>
<evidence type="ECO:0000256" key="1">
    <source>
        <dbReference type="SAM" id="Phobius"/>
    </source>
</evidence>